<dbReference type="AlphaFoldDB" id="T1IT15"/>
<dbReference type="InterPro" id="IPR019327">
    <property type="entry name" value="WKF"/>
</dbReference>
<organism evidence="3 4">
    <name type="scientific">Strigamia maritima</name>
    <name type="common">European centipede</name>
    <name type="synonym">Geophilus maritimus</name>
    <dbReference type="NCBI Taxonomy" id="126957"/>
    <lineage>
        <taxon>Eukaryota</taxon>
        <taxon>Metazoa</taxon>
        <taxon>Ecdysozoa</taxon>
        <taxon>Arthropoda</taxon>
        <taxon>Myriapoda</taxon>
        <taxon>Chilopoda</taxon>
        <taxon>Pleurostigmophora</taxon>
        <taxon>Geophilomorpha</taxon>
        <taxon>Linotaeniidae</taxon>
        <taxon>Strigamia</taxon>
    </lineage>
</organism>
<dbReference type="EnsemblMetazoa" id="SMAR004258-RA">
    <property type="protein sequence ID" value="SMAR004258-PA"/>
    <property type="gene ID" value="SMAR004258"/>
</dbReference>
<dbReference type="Proteomes" id="UP000014500">
    <property type="component" value="Unassembled WGS sequence"/>
</dbReference>
<dbReference type="PhylomeDB" id="T1IT15"/>
<reference evidence="3" key="2">
    <citation type="submission" date="2015-02" db="UniProtKB">
        <authorList>
            <consortium name="EnsemblMetazoa"/>
        </authorList>
    </citation>
    <scope>IDENTIFICATION</scope>
</reference>
<dbReference type="OMA" id="CWAENRS"/>
<dbReference type="EMBL" id="JH431454">
    <property type="status" value="NOT_ANNOTATED_CDS"/>
    <property type="molecule type" value="Genomic_DNA"/>
</dbReference>
<accession>T1IT15</accession>
<dbReference type="PANTHER" id="PTHR22306:SF2">
    <property type="entry name" value="CHROMOSOME 7 OPEN READING FRAME 50"/>
    <property type="match status" value="1"/>
</dbReference>
<feature type="compositionally biased region" description="Basic residues" evidence="1">
    <location>
        <begin position="1"/>
        <end position="11"/>
    </location>
</feature>
<evidence type="ECO:0000256" key="1">
    <source>
        <dbReference type="SAM" id="MobiDB-lite"/>
    </source>
</evidence>
<sequence>MAKTKRNKKLSKSSNEDEDIAESSCKPKSEKDVPKRKASKEALEKKREKNRLNKLKKRQMKRGEIEISTKGKEEALEYLKCWSTDKANWKFMKVRQTWLLKHMFKTTFTDEEFDTLVEYATSIQGNARIKLREQAESVIKDIDEKWTKYDADVQIHTRAQNVVELL</sequence>
<feature type="compositionally biased region" description="Basic and acidic residues" evidence="1">
    <location>
        <begin position="25"/>
        <end position="51"/>
    </location>
</feature>
<name>T1IT15_STRMM</name>
<dbReference type="PANTHER" id="PTHR22306">
    <property type="entry name" value="CHROMOSOME 7 OPEN READING FRAME 50"/>
    <property type="match status" value="1"/>
</dbReference>
<feature type="region of interest" description="Disordered" evidence="1">
    <location>
        <begin position="1"/>
        <end position="63"/>
    </location>
</feature>
<feature type="domain" description="WKF" evidence="2">
    <location>
        <begin position="77"/>
        <end position="138"/>
    </location>
</feature>
<evidence type="ECO:0000313" key="4">
    <source>
        <dbReference type="Proteomes" id="UP000014500"/>
    </source>
</evidence>
<keyword evidence="4" id="KW-1185">Reference proteome</keyword>
<dbReference type="eggNOG" id="KOG4829">
    <property type="taxonomic scope" value="Eukaryota"/>
</dbReference>
<proteinExistence type="predicted"/>
<dbReference type="STRING" id="126957.T1IT15"/>
<evidence type="ECO:0000313" key="3">
    <source>
        <dbReference type="EnsemblMetazoa" id="SMAR004258-PA"/>
    </source>
</evidence>
<evidence type="ECO:0000259" key="2">
    <source>
        <dbReference type="Pfam" id="PF10180"/>
    </source>
</evidence>
<protein>
    <recommendedName>
        <fullName evidence="2">WKF domain-containing protein</fullName>
    </recommendedName>
</protein>
<reference evidence="4" key="1">
    <citation type="submission" date="2011-05" db="EMBL/GenBank/DDBJ databases">
        <authorList>
            <person name="Richards S.R."/>
            <person name="Qu J."/>
            <person name="Jiang H."/>
            <person name="Jhangiani S.N."/>
            <person name="Agravi P."/>
            <person name="Goodspeed R."/>
            <person name="Gross S."/>
            <person name="Mandapat C."/>
            <person name="Jackson L."/>
            <person name="Mathew T."/>
            <person name="Pu L."/>
            <person name="Thornton R."/>
            <person name="Saada N."/>
            <person name="Wilczek-Boney K.B."/>
            <person name="Lee S."/>
            <person name="Kovar C."/>
            <person name="Wu Y."/>
            <person name="Scherer S.E."/>
            <person name="Worley K.C."/>
            <person name="Muzny D.M."/>
            <person name="Gibbs R."/>
        </authorList>
    </citation>
    <scope>NUCLEOTIDE SEQUENCE</scope>
    <source>
        <strain evidence="4">Brora</strain>
    </source>
</reference>
<dbReference type="Pfam" id="PF10180">
    <property type="entry name" value="WKF"/>
    <property type="match status" value="1"/>
</dbReference>
<dbReference type="HOGENOM" id="CLU_1604785_0_0_1"/>